<evidence type="ECO:0000313" key="3">
    <source>
        <dbReference type="Proteomes" id="UP000271098"/>
    </source>
</evidence>
<name>A0A183F1C8_9BILA</name>
<dbReference type="AlphaFoldDB" id="A0A183F1C8"/>
<sequence length="79" mass="8730">MAASYDVSHEEQFSTDAKTNGAAFLQRIEEQYVEEFAEGRGRSINDSMTATSRSFPQIAPVAATQSADERPCSRRGLKK</sequence>
<keyword evidence="3" id="KW-1185">Reference proteome</keyword>
<proteinExistence type="predicted"/>
<dbReference type="Proteomes" id="UP000271098">
    <property type="component" value="Unassembled WGS sequence"/>
</dbReference>
<dbReference type="EMBL" id="UYRT01117211">
    <property type="protein sequence ID" value="VDN49821.1"/>
    <property type="molecule type" value="Genomic_DNA"/>
</dbReference>
<reference evidence="2 3" key="2">
    <citation type="submission" date="2018-11" db="EMBL/GenBank/DDBJ databases">
        <authorList>
            <consortium name="Pathogen Informatics"/>
        </authorList>
    </citation>
    <scope>NUCLEOTIDE SEQUENCE [LARGE SCALE GENOMIC DNA]</scope>
</reference>
<feature type="compositionally biased region" description="Polar residues" evidence="1">
    <location>
        <begin position="45"/>
        <end position="55"/>
    </location>
</feature>
<evidence type="ECO:0000256" key="1">
    <source>
        <dbReference type="SAM" id="MobiDB-lite"/>
    </source>
</evidence>
<evidence type="ECO:0000313" key="2">
    <source>
        <dbReference type="EMBL" id="VDN49821.1"/>
    </source>
</evidence>
<dbReference type="WBParaSite" id="GPUH_0002704901-mRNA-1">
    <property type="protein sequence ID" value="GPUH_0002704901-mRNA-1"/>
    <property type="gene ID" value="GPUH_0002704901"/>
</dbReference>
<organism evidence="4">
    <name type="scientific">Gongylonema pulchrum</name>
    <dbReference type="NCBI Taxonomy" id="637853"/>
    <lineage>
        <taxon>Eukaryota</taxon>
        <taxon>Metazoa</taxon>
        <taxon>Ecdysozoa</taxon>
        <taxon>Nematoda</taxon>
        <taxon>Chromadorea</taxon>
        <taxon>Rhabditida</taxon>
        <taxon>Spirurina</taxon>
        <taxon>Spiruromorpha</taxon>
        <taxon>Spiruroidea</taxon>
        <taxon>Gongylonematidae</taxon>
        <taxon>Gongylonema</taxon>
    </lineage>
</organism>
<accession>A0A183F1C8</accession>
<protein>
    <submittedName>
        <fullName evidence="4">Lsm_interact domain-containing protein</fullName>
    </submittedName>
</protein>
<gene>
    <name evidence="2" type="ORF">GPUH_LOCUS27019</name>
</gene>
<feature type="region of interest" description="Disordered" evidence="1">
    <location>
        <begin position="45"/>
        <end position="79"/>
    </location>
</feature>
<evidence type="ECO:0000313" key="4">
    <source>
        <dbReference type="WBParaSite" id="GPUH_0002704901-mRNA-1"/>
    </source>
</evidence>
<reference evidence="4" key="1">
    <citation type="submission" date="2016-06" db="UniProtKB">
        <authorList>
            <consortium name="WormBaseParasite"/>
        </authorList>
    </citation>
    <scope>IDENTIFICATION</scope>
</reference>